<dbReference type="InterPro" id="IPR011989">
    <property type="entry name" value="ARM-like"/>
</dbReference>
<keyword evidence="4" id="KW-0131">Cell cycle</keyword>
<dbReference type="STRING" id="133385.A0A2T9YMJ8"/>
<dbReference type="PANTHER" id="PTHR12827:SF3">
    <property type="entry name" value="ANAPHASE-PROMOTING COMPLEX SUBUNIT 1"/>
    <property type="match status" value="1"/>
</dbReference>
<dbReference type="Pfam" id="PF12859">
    <property type="entry name" value="ANAPC1"/>
    <property type="match status" value="1"/>
</dbReference>
<keyword evidence="2" id="KW-0132">Cell division</keyword>
<dbReference type="OrthoDB" id="26401at2759"/>
<evidence type="ECO:0000256" key="1">
    <source>
        <dbReference type="ARBA" id="ARBA00010547"/>
    </source>
</evidence>
<name>A0A2T9YMJ8_9FUNG</name>
<comment type="caution">
    <text evidence="6">The sequence shown here is derived from an EMBL/GenBank/DDBJ whole genome shotgun (WGS) entry which is preliminary data.</text>
</comment>
<dbReference type="GO" id="GO:0031145">
    <property type="term" value="P:anaphase-promoting complex-dependent catabolic process"/>
    <property type="evidence" value="ECO:0007669"/>
    <property type="project" value="TreeGrafter"/>
</dbReference>
<organism evidence="6 7">
    <name type="scientific">Smittium simulii</name>
    <dbReference type="NCBI Taxonomy" id="133385"/>
    <lineage>
        <taxon>Eukaryota</taxon>
        <taxon>Fungi</taxon>
        <taxon>Fungi incertae sedis</taxon>
        <taxon>Zoopagomycota</taxon>
        <taxon>Kickxellomycotina</taxon>
        <taxon>Harpellomycetes</taxon>
        <taxon>Harpellales</taxon>
        <taxon>Legeriomycetaceae</taxon>
        <taxon>Smittium</taxon>
    </lineage>
</organism>
<keyword evidence="7" id="KW-1185">Reference proteome</keyword>
<dbReference type="PANTHER" id="PTHR12827">
    <property type="entry name" value="MEIOTIC CHECKPOINT REGULATOR TSG24 FAMILY MEMBER"/>
    <property type="match status" value="1"/>
</dbReference>
<dbReference type="GO" id="GO:0070979">
    <property type="term" value="P:protein K11-linked ubiquitination"/>
    <property type="evidence" value="ECO:0007669"/>
    <property type="project" value="TreeGrafter"/>
</dbReference>
<dbReference type="InterPro" id="IPR049255">
    <property type="entry name" value="Apc1_N"/>
</dbReference>
<dbReference type="Gene3D" id="1.25.10.10">
    <property type="entry name" value="Leucine-rich Repeat Variant"/>
    <property type="match status" value="1"/>
</dbReference>
<dbReference type="EMBL" id="MBFR01000123">
    <property type="protein sequence ID" value="PVU93575.1"/>
    <property type="molecule type" value="Genomic_DNA"/>
</dbReference>
<dbReference type="GO" id="GO:0005680">
    <property type="term" value="C:anaphase-promoting complex"/>
    <property type="evidence" value="ECO:0007669"/>
    <property type="project" value="InterPro"/>
</dbReference>
<accession>A0A2T9YMJ8</accession>
<gene>
    <name evidence="6" type="ORF">BB561_003153</name>
</gene>
<protein>
    <recommendedName>
        <fullName evidence="5">Anaphase-promoting complex subunit 1 N-terminal domain-containing protein</fullName>
    </recommendedName>
</protein>
<comment type="similarity">
    <text evidence="1">Belongs to the APC1 family.</text>
</comment>
<feature type="domain" description="Anaphase-promoting complex subunit 1 N-terminal" evidence="5">
    <location>
        <begin position="45"/>
        <end position="143"/>
    </location>
</feature>
<dbReference type="GO" id="GO:0051301">
    <property type="term" value="P:cell division"/>
    <property type="evidence" value="ECO:0007669"/>
    <property type="project" value="UniProtKB-KW"/>
</dbReference>
<keyword evidence="3" id="KW-0498">Mitosis</keyword>
<proteinExistence type="inferred from homology"/>
<evidence type="ECO:0000313" key="6">
    <source>
        <dbReference type="EMBL" id="PVU93575.1"/>
    </source>
</evidence>
<evidence type="ECO:0000313" key="7">
    <source>
        <dbReference type="Proteomes" id="UP000245383"/>
    </source>
</evidence>
<dbReference type="InterPro" id="IPR024990">
    <property type="entry name" value="Apc1"/>
</dbReference>
<sequence length="1598" mass="183630">MYITFGNNNEHIACCLSQTDVQWEKQGQNIQVIKVQPLSSKNTVEIRRIVFTYFKNNTTKYSSNSNHPSYDSKNYPSYHIRDSLSNFTGEKLNLQVALCIFYENSVRIQLENGENTIIDLGFQESCAIRLKTGLLIQQKNYKQHNVKLFILRSFFSCIEELSIIHLSEKSLLSKFEAIDNNYLRLKSFENTNLLDQDFELVSSFFINAEPFQRIVIYNRNNNSYCLYSLIKGENLIDHTTLQSDSKYTKKSFGTSNLIYEPTLFPSTQNLIPFSNYNHDNILFDKSTTYQLSLLNLEIPNHKNTFLGRASVNDSPVLRTHKPSKTSISIDSNRTYICADWKESHNFNHSPSTNLTDNGTTKALLIDWFDQSKALVVLHSKHAIANVYSLLNYCLLFSTDAKNIFLYRLSFEKNTYSFCAIKSDESIFLVLGKNMQVNISSTFKNNSNYPNKKIENFSFFFSENKFIIPSIVKLELKIKSRAIRSLLYIMLQKETFAVYQHLSYIIFLAISYNPKLSQSKEREIFLDSINTFFKENDTTPNFEQTTLYLFFQFNFVYENYKLYSEANIDDKLFISKVVFLIAQFANQERFVLYCKSKNINIKILNFIKMNSTRNLNHTSCFLKYVEIILHLNHFNFLENQSKIPHITIFPDNLDKKEILPINFIDCPTLSSLYFAELIIKEFFSTFSDNDDTKNMLETDPNFNASKHNFLGDINHNVRIYGYQMILPLMALEIDKILFKIKKNFTNVNALTGDAGLNKNYSQHKSIDENDFNSWLKIQNSTKNPFEKDMRIKELESRVNSDSFTDLKTIYSLKTEQNQVGNSNTEFIESASLYFTFLQTLTAPMGRAGYTLRSLNIKLDEILSVPDLVLAVKIKSLKNLKASIDYCVPEELILLGTFANGVASSLSINQEDLERLQPNWILLNKPKNLQSITSGTIIGDETYTDAVKAYNISITTFSGLIFGLGLHESINNPLKKMPAWRMIQYFDMKIDILTSSFLLGRACCFLGKGYDDISTVELLQLHIPRLAECNTQESQSTITPSSVSKTIQTASILGLGLVFKGLANKKISYFLISQLCSTETVHIEEYDLHLNKDLELYKSYLLNTGLSLGLILLNSGNKFRFVAGGSEITLFDILYPVINSKGHTDNSSTRNQTNIKSMYKQMAKPAALLALSLCYINTSDETLLTFLLKVIKRQKNFKKITNELLLIYSISQWLISMNTLEPSVKFILQNSLLNDSLDQLFVHFNVNNLQSLENCNGITNFLKFKTTNHKILEMKRAFLINTTGMCFVLSLKFAGTQSKKAKNTILIIFDTFLSSGDIDVMSRLRLMDNNISKFIHQGYIKYLIENTQDLRFEDYQSTSQYTHQNNFGHSIFIKIGFGLLFLAGGNGKILNDVSSIAILLVSLIPIMSSFLDSSHIKESLKLRKINNFNNTSFVLYMSRFLWVLEPHNSDSIKVQKDMLKLLKSKYLSISDHLKKFEVWVDYIVKNCKIIQKSKKIHNKQVCINNESIFSLDKSIFEQLQMATLFAKYLIKKLDATEKTYFCNGLIEKIIFMDSDTNLTGNDFVKMDLESKNCSITSKILLLCYKTVDCWILLNSVVVRA</sequence>
<reference evidence="6 7" key="1">
    <citation type="journal article" date="2018" name="MBio">
        <title>Comparative Genomics Reveals the Core Gene Toolbox for the Fungus-Insect Symbiosis.</title>
        <authorList>
            <person name="Wang Y."/>
            <person name="Stata M."/>
            <person name="Wang W."/>
            <person name="Stajich J.E."/>
            <person name="White M.M."/>
            <person name="Moncalvo J.M."/>
        </authorList>
    </citation>
    <scope>NUCLEOTIDE SEQUENCE [LARGE SCALE GENOMIC DNA]</scope>
    <source>
        <strain evidence="6 7">SWE-8-4</strain>
    </source>
</reference>
<evidence type="ECO:0000259" key="5">
    <source>
        <dbReference type="Pfam" id="PF12859"/>
    </source>
</evidence>
<evidence type="ECO:0000256" key="2">
    <source>
        <dbReference type="ARBA" id="ARBA00022618"/>
    </source>
</evidence>
<evidence type="ECO:0000256" key="3">
    <source>
        <dbReference type="ARBA" id="ARBA00022776"/>
    </source>
</evidence>
<dbReference type="GO" id="GO:0060090">
    <property type="term" value="F:molecular adaptor activity"/>
    <property type="evidence" value="ECO:0007669"/>
    <property type="project" value="TreeGrafter"/>
</dbReference>
<dbReference type="Proteomes" id="UP000245383">
    <property type="component" value="Unassembled WGS sequence"/>
</dbReference>
<dbReference type="GO" id="GO:0007091">
    <property type="term" value="P:metaphase/anaphase transition of mitotic cell cycle"/>
    <property type="evidence" value="ECO:0007669"/>
    <property type="project" value="TreeGrafter"/>
</dbReference>
<evidence type="ECO:0000256" key="4">
    <source>
        <dbReference type="ARBA" id="ARBA00023306"/>
    </source>
</evidence>